<dbReference type="EMBL" id="CAXHTB010000008">
    <property type="protein sequence ID" value="CAL0311196.1"/>
    <property type="molecule type" value="Genomic_DNA"/>
</dbReference>
<evidence type="ECO:0000313" key="8">
    <source>
        <dbReference type="Proteomes" id="UP001497480"/>
    </source>
</evidence>
<evidence type="ECO:0000256" key="3">
    <source>
        <dbReference type="ARBA" id="ARBA00022471"/>
    </source>
</evidence>
<dbReference type="Pfam" id="PF05938">
    <property type="entry name" value="Self-incomp_S1"/>
    <property type="match status" value="1"/>
</dbReference>
<evidence type="ECO:0000256" key="6">
    <source>
        <dbReference type="RuleBase" id="RU367044"/>
    </source>
</evidence>
<evidence type="ECO:0000313" key="7">
    <source>
        <dbReference type="EMBL" id="CAL0311196.1"/>
    </source>
</evidence>
<evidence type="ECO:0000256" key="4">
    <source>
        <dbReference type="ARBA" id="ARBA00022525"/>
    </source>
</evidence>
<protein>
    <recommendedName>
        <fullName evidence="6">S-protein homolog</fullName>
    </recommendedName>
</protein>
<keyword evidence="4 6" id="KW-0964">Secreted</keyword>
<keyword evidence="5 6" id="KW-0732">Signal</keyword>
<feature type="chain" id="PRO_5043104491" description="S-protein homolog" evidence="6">
    <location>
        <begin position="29"/>
        <end position="142"/>
    </location>
</feature>
<dbReference type="AlphaFoldDB" id="A0AAV1WP57"/>
<dbReference type="Proteomes" id="UP001497480">
    <property type="component" value="Unassembled WGS sequence"/>
</dbReference>
<keyword evidence="3 6" id="KW-0713">Self-incompatibility</keyword>
<feature type="signal peptide" evidence="6">
    <location>
        <begin position="1"/>
        <end position="28"/>
    </location>
</feature>
<proteinExistence type="inferred from homology"/>
<evidence type="ECO:0000256" key="2">
    <source>
        <dbReference type="ARBA" id="ARBA00005581"/>
    </source>
</evidence>
<sequence length="142" mass="16620">MMNVRPGIHVFMFLQLFLLVSLISLSEGQVSMEFNKIVHIINSLDNGINLKVHFKYTHSRIHSDFGFHDVTFGNVYKFEFVANFATTWVFGTFQWNDKVHNVTVYNAANDHKRCFRNCYWIAEQNQVCTKGDDGTQDCFPWK</sequence>
<evidence type="ECO:0000256" key="5">
    <source>
        <dbReference type="ARBA" id="ARBA00022729"/>
    </source>
</evidence>
<keyword evidence="8" id="KW-1185">Reference proteome</keyword>
<organism evidence="7 8">
    <name type="scientific">Lupinus luteus</name>
    <name type="common">European yellow lupine</name>
    <dbReference type="NCBI Taxonomy" id="3873"/>
    <lineage>
        <taxon>Eukaryota</taxon>
        <taxon>Viridiplantae</taxon>
        <taxon>Streptophyta</taxon>
        <taxon>Embryophyta</taxon>
        <taxon>Tracheophyta</taxon>
        <taxon>Spermatophyta</taxon>
        <taxon>Magnoliopsida</taxon>
        <taxon>eudicotyledons</taxon>
        <taxon>Gunneridae</taxon>
        <taxon>Pentapetalae</taxon>
        <taxon>rosids</taxon>
        <taxon>fabids</taxon>
        <taxon>Fabales</taxon>
        <taxon>Fabaceae</taxon>
        <taxon>Papilionoideae</taxon>
        <taxon>50 kb inversion clade</taxon>
        <taxon>genistoids sensu lato</taxon>
        <taxon>core genistoids</taxon>
        <taxon>Genisteae</taxon>
        <taxon>Lupinus</taxon>
    </lineage>
</organism>
<dbReference type="GO" id="GO:0060320">
    <property type="term" value="P:rejection of self pollen"/>
    <property type="evidence" value="ECO:0007669"/>
    <property type="project" value="UniProtKB-KW"/>
</dbReference>
<dbReference type="PANTHER" id="PTHR31232">
    <property type="match status" value="1"/>
</dbReference>
<comment type="similarity">
    <text evidence="2 6">Belongs to the plant self-incompatibility (S1) protein family.</text>
</comment>
<dbReference type="PANTHER" id="PTHR31232:SF149">
    <property type="entry name" value="S-PROTEIN HOMOLOG"/>
    <property type="match status" value="1"/>
</dbReference>
<dbReference type="GO" id="GO:0005576">
    <property type="term" value="C:extracellular region"/>
    <property type="evidence" value="ECO:0007669"/>
    <property type="project" value="UniProtKB-SubCell"/>
</dbReference>
<reference evidence="7 8" key="1">
    <citation type="submission" date="2024-03" db="EMBL/GenBank/DDBJ databases">
        <authorList>
            <person name="Martinez-Hernandez J."/>
        </authorList>
    </citation>
    <scope>NUCLEOTIDE SEQUENCE [LARGE SCALE GENOMIC DNA]</scope>
</reference>
<dbReference type="InterPro" id="IPR010264">
    <property type="entry name" value="Self-incomp_S1"/>
</dbReference>
<comment type="subcellular location">
    <subcellularLocation>
        <location evidence="1 6">Secreted</location>
    </subcellularLocation>
</comment>
<gene>
    <name evidence="7" type="ORF">LLUT_LOCUS12256</name>
</gene>
<name>A0AAV1WP57_LUPLU</name>
<comment type="caution">
    <text evidence="7">The sequence shown here is derived from an EMBL/GenBank/DDBJ whole genome shotgun (WGS) entry which is preliminary data.</text>
</comment>
<accession>A0AAV1WP57</accession>
<evidence type="ECO:0000256" key="1">
    <source>
        <dbReference type="ARBA" id="ARBA00004613"/>
    </source>
</evidence>